<dbReference type="Pfam" id="PF13190">
    <property type="entry name" value="PDGLE"/>
    <property type="match status" value="1"/>
</dbReference>
<accession>H5S8T7</accession>
<dbReference type="Gene3D" id="1.10.1760.20">
    <property type="match status" value="1"/>
</dbReference>
<comment type="subcellular location">
    <subcellularLocation>
        <location evidence="1">Cell membrane</location>
        <topology evidence="1">Multi-pass membrane protein</topology>
    </subcellularLocation>
</comment>
<feature type="transmembrane region" description="Helical" evidence="7">
    <location>
        <begin position="78"/>
        <end position="103"/>
    </location>
</feature>
<proteinExistence type="predicted"/>
<feature type="transmembrane region" description="Helical" evidence="7">
    <location>
        <begin position="45"/>
        <end position="66"/>
    </location>
</feature>
<evidence type="ECO:0000256" key="7">
    <source>
        <dbReference type="SAM" id="Phobius"/>
    </source>
</evidence>
<evidence type="ECO:0000256" key="5">
    <source>
        <dbReference type="ARBA" id="ARBA00022989"/>
    </source>
</evidence>
<feature type="transmembrane region" description="Helical" evidence="7">
    <location>
        <begin position="314"/>
        <end position="339"/>
    </location>
</feature>
<feature type="transmembrane region" description="Helical" evidence="7">
    <location>
        <begin position="12"/>
        <end position="33"/>
    </location>
</feature>
<evidence type="ECO:0000256" key="1">
    <source>
        <dbReference type="ARBA" id="ARBA00004651"/>
    </source>
</evidence>
<evidence type="ECO:0000313" key="9">
    <source>
        <dbReference type="EMBL" id="BAL52573.1"/>
    </source>
</evidence>
<feature type="domain" description="PDGLE" evidence="8">
    <location>
        <begin position="241"/>
        <end position="340"/>
    </location>
</feature>
<organism evidence="9">
    <name type="scientific">uncultured prokaryote</name>
    <dbReference type="NCBI Taxonomy" id="198431"/>
    <lineage>
        <taxon>unclassified sequences</taxon>
        <taxon>environmental samples</taxon>
    </lineage>
</organism>
<dbReference type="AlphaFoldDB" id="H5S8T7"/>
<reference evidence="9" key="2">
    <citation type="journal article" date="2012" name="PLoS ONE">
        <title>A Deeply Branching Thermophilic Bacterium with an Ancient Acetyl-CoA Pathway Dominates a Subsurface Ecosystem.</title>
        <authorList>
            <person name="Takami H."/>
            <person name="Noguchi H."/>
            <person name="Takaki Y."/>
            <person name="Uchiyama I."/>
            <person name="Toyoda A."/>
            <person name="Nishi S."/>
            <person name="Chee G.-J."/>
            <person name="Arai W."/>
            <person name="Nunoura T."/>
            <person name="Itoh T."/>
            <person name="Hattori M."/>
            <person name="Takai K."/>
        </authorList>
    </citation>
    <scope>NUCLEOTIDE SEQUENCE</scope>
</reference>
<keyword evidence="6 7" id="KW-0472">Membrane</keyword>
<dbReference type="InterPro" id="IPR025937">
    <property type="entry name" value="PDGLE_dom"/>
</dbReference>
<feature type="transmembrane region" description="Helical" evidence="7">
    <location>
        <begin position="190"/>
        <end position="218"/>
    </location>
</feature>
<feature type="transmembrane region" description="Helical" evidence="7">
    <location>
        <begin position="109"/>
        <end position="134"/>
    </location>
</feature>
<dbReference type="InterPro" id="IPR002751">
    <property type="entry name" value="CbiM/NikMN"/>
</dbReference>
<dbReference type="EMBL" id="AP011632">
    <property type="protein sequence ID" value="BAL52573.1"/>
    <property type="molecule type" value="Genomic_DNA"/>
</dbReference>
<evidence type="ECO:0000256" key="3">
    <source>
        <dbReference type="ARBA" id="ARBA00022475"/>
    </source>
</evidence>
<sequence length="352" mass="36649">MAGVPAMHIPDGYISPATALAYWGGVLPFWYVATQRLRTVLAGRTAPALALFSAFVFVVMMFNVPVPGGTTAHAVGSVLAAIVLGPWAAIVATSVALIVQALFFGDGGILAIGANCFILGIVMPLVGYGVYRLVAGGSAPESRRRIFAAGLAGYIGINVAALLVGITLGIQPLLWSENGRALYSPYGLEVAIPAMLIPHLTIAGAAEAIVTMAGLALVRRLSPELLGAPTTATPQPATPRRALVWLIAAVIVLLTPLGLVASGSAWGEWSAEELQQLVGYVPSGLARWEGWWRAPLPDYTLPWLPADAGFLEQALAYVLSAIVGVGLVSAVVFALRLLLRPRSPGDRPPAPA</sequence>
<keyword evidence="5 7" id="KW-1133">Transmembrane helix</keyword>
<dbReference type="Pfam" id="PF01891">
    <property type="entry name" value="CbiM"/>
    <property type="match status" value="1"/>
</dbReference>
<keyword evidence="3" id="KW-1003">Cell membrane</keyword>
<dbReference type="PANTHER" id="PTHR34229:SF1">
    <property type="entry name" value="METAL TRANSPORT PROTEIN HI_1621-RELATED"/>
    <property type="match status" value="1"/>
</dbReference>
<dbReference type="NCBIfam" id="NF008873">
    <property type="entry name" value="PRK11909.1"/>
    <property type="match status" value="1"/>
</dbReference>
<evidence type="ECO:0000256" key="2">
    <source>
        <dbReference type="ARBA" id="ARBA00022448"/>
    </source>
</evidence>
<keyword evidence="2" id="KW-0813">Transport</keyword>
<feature type="transmembrane region" description="Helical" evidence="7">
    <location>
        <begin position="146"/>
        <end position="170"/>
    </location>
</feature>
<feature type="transmembrane region" description="Helical" evidence="7">
    <location>
        <begin position="243"/>
        <end position="266"/>
    </location>
</feature>
<evidence type="ECO:0000256" key="4">
    <source>
        <dbReference type="ARBA" id="ARBA00022692"/>
    </source>
</evidence>
<evidence type="ECO:0000259" key="8">
    <source>
        <dbReference type="Pfam" id="PF13190"/>
    </source>
</evidence>
<gene>
    <name evidence="9" type="ORF">HGMM_F01F09C13</name>
</gene>
<protein>
    <submittedName>
        <fullName evidence="9">Cobalt/nickel transport system permease protein</fullName>
    </submittedName>
</protein>
<dbReference type="GO" id="GO:0000041">
    <property type="term" value="P:transition metal ion transport"/>
    <property type="evidence" value="ECO:0007669"/>
    <property type="project" value="InterPro"/>
</dbReference>
<dbReference type="PANTHER" id="PTHR34229">
    <property type="entry name" value="METAL TRANSPORT PROTEIN HI_1621-RELATED"/>
    <property type="match status" value="1"/>
</dbReference>
<name>H5S8T7_9ZZZZ</name>
<dbReference type="GO" id="GO:0005886">
    <property type="term" value="C:plasma membrane"/>
    <property type="evidence" value="ECO:0007669"/>
    <property type="project" value="UniProtKB-SubCell"/>
</dbReference>
<evidence type="ECO:0000256" key="6">
    <source>
        <dbReference type="ARBA" id="ARBA00023136"/>
    </source>
</evidence>
<reference evidence="9" key="1">
    <citation type="journal article" date="2005" name="Environ. Microbiol.">
        <title>Genetic and functional properties of uncultivated thermophilic crenarchaeotes from a subsurface gold mine as revealed by analysis of genome fragments.</title>
        <authorList>
            <person name="Nunoura T."/>
            <person name="Hirayama H."/>
            <person name="Takami H."/>
            <person name="Oida H."/>
            <person name="Nishi S."/>
            <person name="Shimamura S."/>
            <person name="Suzuki Y."/>
            <person name="Inagaki F."/>
            <person name="Takai K."/>
            <person name="Nealson K.H."/>
            <person name="Horikoshi K."/>
        </authorList>
    </citation>
    <scope>NUCLEOTIDE SEQUENCE</scope>
</reference>
<keyword evidence="4 7" id="KW-0812">Transmembrane</keyword>